<proteinExistence type="predicted"/>
<gene>
    <name evidence="1" type="ORF">SSPSH_003242</name>
</gene>
<keyword evidence="2" id="KW-1185">Reference proteome</keyword>
<dbReference type="EMBL" id="AFNV02000026">
    <property type="protein sequence ID" value="ERJ17885.1"/>
    <property type="molecule type" value="Genomic_DNA"/>
</dbReference>
<accession>U2EIJ5</accession>
<organism evidence="1 2">
    <name type="scientific">Salinisphaera shabanensis E1L3A</name>
    <dbReference type="NCBI Taxonomy" id="1033802"/>
    <lineage>
        <taxon>Bacteria</taxon>
        <taxon>Pseudomonadati</taxon>
        <taxon>Pseudomonadota</taxon>
        <taxon>Gammaproteobacteria</taxon>
        <taxon>Salinisphaerales</taxon>
        <taxon>Salinisphaeraceae</taxon>
        <taxon>Salinisphaera</taxon>
    </lineage>
</organism>
<evidence type="ECO:0000313" key="1">
    <source>
        <dbReference type="EMBL" id="ERJ17885.1"/>
    </source>
</evidence>
<comment type="caution">
    <text evidence="1">The sequence shown here is derived from an EMBL/GenBank/DDBJ whole genome shotgun (WGS) entry which is preliminary data.</text>
</comment>
<protein>
    <submittedName>
        <fullName evidence="1">Uncharacterized protein</fullName>
    </submittedName>
</protein>
<dbReference type="AlphaFoldDB" id="U2EIJ5"/>
<evidence type="ECO:0000313" key="2">
    <source>
        <dbReference type="Proteomes" id="UP000006242"/>
    </source>
</evidence>
<reference evidence="1 2" key="2">
    <citation type="journal article" date="2013" name="PLoS ONE">
        <title>INDIGO - INtegrated Data Warehouse of MIcrobial GenOmes with Examples from the Red Sea Extremophiles.</title>
        <authorList>
            <person name="Alam I."/>
            <person name="Antunes A."/>
            <person name="Kamau A.A."/>
            <person name="Ba Alawi W."/>
            <person name="Kalkatawi M."/>
            <person name="Stingl U."/>
            <person name="Bajic V.B."/>
        </authorList>
    </citation>
    <scope>NUCLEOTIDE SEQUENCE [LARGE SCALE GENOMIC DNA]</scope>
    <source>
        <strain evidence="1 2">E1L3A</strain>
    </source>
</reference>
<dbReference type="RefSeq" id="WP_006911997.1">
    <property type="nucleotide sequence ID" value="NZ_AFNV02000026.1"/>
</dbReference>
<sequence length="93" mass="10596">MTATHTATVQSIDVPGDWPLPVRHFDSQTGQLDIVEGTIEALEDVNDLERGTITDDVFGYILMAWYRQRRQAGDPPHSVMEKLKHAREIRTLH</sequence>
<name>U2EIJ5_9GAMM</name>
<dbReference type="Proteomes" id="UP000006242">
    <property type="component" value="Unassembled WGS sequence"/>
</dbReference>
<reference evidence="1 2" key="1">
    <citation type="journal article" date="2011" name="J. Bacteriol.">
        <title>Genome sequence of Salinisphaera shabanensis, a gammaproteobacterium from the harsh, variable environment of the brine-seawater interface of the Shaban Deep in the Red Sea.</title>
        <authorList>
            <person name="Antunes A."/>
            <person name="Alam I."/>
            <person name="Bajic V.B."/>
            <person name="Stingl U."/>
        </authorList>
    </citation>
    <scope>NUCLEOTIDE SEQUENCE [LARGE SCALE GENOMIC DNA]</scope>
    <source>
        <strain evidence="1 2">E1L3A</strain>
    </source>
</reference>